<accession>A0ABP7GBR2</accession>
<organism evidence="2 3">
    <name type="scientific">Salinactinospora qingdaonensis</name>
    <dbReference type="NCBI Taxonomy" id="702744"/>
    <lineage>
        <taxon>Bacteria</taxon>
        <taxon>Bacillati</taxon>
        <taxon>Actinomycetota</taxon>
        <taxon>Actinomycetes</taxon>
        <taxon>Streptosporangiales</taxon>
        <taxon>Nocardiopsidaceae</taxon>
        <taxon>Salinactinospora</taxon>
    </lineage>
</organism>
<gene>
    <name evidence="2" type="ORF">GCM10022402_42140</name>
</gene>
<evidence type="ECO:0000256" key="1">
    <source>
        <dbReference type="SAM" id="MobiDB-lite"/>
    </source>
</evidence>
<protein>
    <submittedName>
        <fullName evidence="2">Uncharacterized protein</fullName>
    </submittedName>
</protein>
<dbReference type="EMBL" id="BAABDD010000029">
    <property type="protein sequence ID" value="GAA3759805.1"/>
    <property type="molecule type" value="Genomic_DNA"/>
</dbReference>
<reference evidence="3" key="1">
    <citation type="journal article" date="2019" name="Int. J. Syst. Evol. Microbiol.">
        <title>The Global Catalogue of Microorganisms (GCM) 10K type strain sequencing project: providing services to taxonomists for standard genome sequencing and annotation.</title>
        <authorList>
            <consortium name="The Broad Institute Genomics Platform"/>
            <consortium name="The Broad Institute Genome Sequencing Center for Infectious Disease"/>
            <person name="Wu L."/>
            <person name="Ma J."/>
        </authorList>
    </citation>
    <scope>NUCLEOTIDE SEQUENCE [LARGE SCALE GENOMIC DNA]</scope>
    <source>
        <strain evidence="3">JCM 17137</strain>
    </source>
</reference>
<evidence type="ECO:0000313" key="3">
    <source>
        <dbReference type="Proteomes" id="UP001500908"/>
    </source>
</evidence>
<comment type="caution">
    <text evidence="2">The sequence shown here is derived from an EMBL/GenBank/DDBJ whole genome shotgun (WGS) entry which is preliminary data.</text>
</comment>
<evidence type="ECO:0000313" key="2">
    <source>
        <dbReference type="EMBL" id="GAA3759805.1"/>
    </source>
</evidence>
<sequence length="91" mass="9978">MDRTDRSELDWAALSDDELLEHVLQLMDHDPLHPRVAALLAAVRAGTDSTSQPRRGYAKGDHAVPHPRNYRYAAEPLDTYVSGNGGEAPAT</sequence>
<name>A0ABP7GBR2_9ACTN</name>
<dbReference type="Proteomes" id="UP001500908">
    <property type="component" value="Unassembled WGS sequence"/>
</dbReference>
<keyword evidence="3" id="KW-1185">Reference proteome</keyword>
<feature type="region of interest" description="Disordered" evidence="1">
    <location>
        <begin position="46"/>
        <end position="68"/>
    </location>
</feature>
<proteinExistence type="predicted"/>